<dbReference type="SUPFAM" id="SSF53756">
    <property type="entry name" value="UDP-Glycosyltransferase/glycogen phosphorylase"/>
    <property type="match status" value="1"/>
</dbReference>
<dbReference type="InterPro" id="IPR048284">
    <property type="entry name" value="EryCIII-like_N"/>
</dbReference>
<name>A0ABS4U0M9_9PSEU</name>
<proteinExistence type="inferred from homology"/>
<dbReference type="Gene3D" id="3.40.50.2000">
    <property type="entry name" value="Glycogen Phosphorylase B"/>
    <property type="match status" value="2"/>
</dbReference>
<dbReference type="InterPro" id="IPR050426">
    <property type="entry name" value="Glycosyltransferase_28"/>
</dbReference>
<accession>A0ABS4U0M9</accession>
<dbReference type="PANTHER" id="PTHR48050:SF13">
    <property type="entry name" value="STEROL 3-BETA-GLUCOSYLTRANSFERASE UGT80A2"/>
    <property type="match status" value="1"/>
</dbReference>
<gene>
    <name evidence="7" type="ORF">JOF56_010169</name>
</gene>
<comment type="caution">
    <text evidence="7">The sequence shown here is derived from an EMBL/GenBank/DDBJ whole genome shotgun (WGS) entry which is preliminary data.</text>
</comment>
<evidence type="ECO:0000256" key="3">
    <source>
        <dbReference type="ARBA" id="ARBA00022679"/>
    </source>
</evidence>
<dbReference type="InterPro" id="IPR002213">
    <property type="entry name" value="UDP_glucos_trans"/>
</dbReference>
<feature type="domain" description="Erythromycin biosynthesis protein CIII-like N-terminal" evidence="6">
    <location>
        <begin position="22"/>
        <end position="250"/>
    </location>
</feature>
<protein>
    <submittedName>
        <fullName evidence="7">Glycosyltransferase (Activator-dependent family)</fullName>
    </submittedName>
</protein>
<dbReference type="EMBL" id="JAGINW010000001">
    <property type="protein sequence ID" value="MBP2329784.1"/>
    <property type="molecule type" value="Genomic_DNA"/>
</dbReference>
<keyword evidence="4" id="KW-0045">Antibiotic biosynthesis</keyword>
<organism evidence="7 8">
    <name type="scientific">Kibdelosporangium banguiense</name>
    <dbReference type="NCBI Taxonomy" id="1365924"/>
    <lineage>
        <taxon>Bacteria</taxon>
        <taxon>Bacillati</taxon>
        <taxon>Actinomycetota</taxon>
        <taxon>Actinomycetes</taxon>
        <taxon>Pseudonocardiales</taxon>
        <taxon>Pseudonocardiaceae</taxon>
        <taxon>Kibdelosporangium</taxon>
    </lineage>
</organism>
<evidence type="ECO:0000313" key="7">
    <source>
        <dbReference type="EMBL" id="MBP2329784.1"/>
    </source>
</evidence>
<keyword evidence="3" id="KW-0808">Transferase</keyword>
<evidence type="ECO:0000259" key="6">
    <source>
        <dbReference type="Pfam" id="PF21036"/>
    </source>
</evidence>
<sequence>MRVLFATEPGYTLLQFMVPLAWALRTAGHEVRVASQPDFAPQVTETGLTAVPVGRNFMATIGPDEPDDVMSAPFDVVDHPERTTWQHMKTGYRQQLDEFYKPVNFPVIAGVVEFAKHWRPDLVIWEPGCYAGAIAATVVGAAHARVLWSRDIFGVAREHYLRLKNGQPPDDKGDPLAEWLAFHATRNGVEYSEDMVCGHATITTFPESLRIQSGRLHYVPMRHVPYGGRSVVQPWLWKTTERRRIALTLGSSVVYEHPGGHILDIREILAALAEEDVDVVATIAEEQQRKLGSVPDNATVVAFAPLNELAATCDAVIHHAGPGTLATTTLHGVPQLALPWEFDEPAIADMLAGQGAALTTHAALATGDTVRRDVLRLLDEPSFRKAAGRLRDEMLAMPAPNQVVRDLEELTARHHGASAGQH</sequence>
<evidence type="ECO:0000256" key="1">
    <source>
        <dbReference type="ARBA" id="ARBA00006962"/>
    </source>
</evidence>
<dbReference type="RefSeq" id="WP_209646489.1">
    <property type="nucleotide sequence ID" value="NZ_JAGINW010000001.1"/>
</dbReference>
<evidence type="ECO:0000259" key="5">
    <source>
        <dbReference type="Pfam" id="PF06722"/>
    </source>
</evidence>
<feature type="domain" description="Erythromycin biosynthesis protein CIII-like C-terminal" evidence="5">
    <location>
        <begin position="267"/>
        <end position="410"/>
    </location>
</feature>
<dbReference type="Pfam" id="PF21036">
    <property type="entry name" value="EryCIII-like_N"/>
    <property type="match status" value="1"/>
</dbReference>
<reference evidence="7 8" key="1">
    <citation type="submission" date="2021-03" db="EMBL/GenBank/DDBJ databases">
        <title>Sequencing the genomes of 1000 actinobacteria strains.</title>
        <authorList>
            <person name="Klenk H.-P."/>
        </authorList>
    </citation>
    <scope>NUCLEOTIDE SEQUENCE [LARGE SCALE GENOMIC DNA]</scope>
    <source>
        <strain evidence="7 8">DSM 46670</strain>
    </source>
</reference>
<dbReference type="InterPro" id="IPR030953">
    <property type="entry name" value="Glycosyl_450act"/>
</dbReference>
<dbReference type="Pfam" id="PF06722">
    <property type="entry name" value="EryCIII-like_C"/>
    <property type="match status" value="1"/>
</dbReference>
<dbReference type="NCBIfam" id="TIGR04516">
    <property type="entry name" value="glycosyl_450act"/>
    <property type="match status" value="1"/>
</dbReference>
<keyword evidence="8" id="KW-1185">Reference proteome</keyword>
<evidence type="ECO:0000256" key="2">
    <source>
        <dbReference type="ARBA" id="ARBA00022676"/>
    </source>
</evidence>
<comment type="similarity">
    <text evidence="1">Belongs to the glycosyltransferase 28 family.</text>
</comment>
<evidence type="ECO:0000256" key="4">
    <source>
        <dbReference type="ARBA" id="ARBA00023194"/>
    </source>
</evidence>
<keyword evidence="2" id="KW-0328">Glycosyltransferase</keyword>
<evidence type="ECO:0000313" key="8">
    <source>
        <dbReference type="Proteomes" id="UP001519332"/>
    </source>
</evidence>
<dbReference type="InterPro" id="IPR010610">
    <property type="entry name" value="EryCIII-like_C"/>
</dbReference>
<dbReference type="PANTHER" id="PTHR48050">
    <property type="entry name" value="STEROL 3-BETA-GLUCOSYLTRANSFERASE"/>
    <property type="match status" value="1"/>
</dbReference>
<dbReference type="Proteomes" id="UP001519332">
    <property type="component" value="Unassembled WGS sequence"/>
</dbReference>
<dbReference type="CDD" id="cd03784">
    <property type="entry name" value="GT1_Gtf-like"/>
    <property type="match status" value="1"/>
</dbReference>